<dbReference type="RefSeq" id="WP_180286281.1">
    <property type="nucleotide sequence ID" value="NZ_JABFDB010000041.1"/>
</dbReference>
<protein>
    <recommendedName>
        <fullName evidence="3">Transcriptional regulator</fullName>
    </recommendedName>
</protein>
<evidence type="ECO:0000313" key="1">
    <source>
        <dbReference type="EMBL" id="NYZ24503.1"/>
    </source>
</evidence>
<evidence type="ECO:0000313" key="2">
    <source>
        <dbReference type="Proteomes" id="UP000584642"/>
    </source>
</evidence>
<keyword evidence="2" id="KW-1185">Reference proteome</keyword>
<dbReference type="Proteomes" id="UP000584642">
    <property type="component" value="Unassembled WGS sequence"/>
</dbReference>
<accession>A0ABX2TMD5</accession>
<organism evidence="1 2">
    <name type="scientific">Azospirillum oleiclasticum</name>
    <dbReference type="NCBI Taxonomy" id="2735135"/>
    <lineage>
        <taxon>Bacteria</taxon>
        <taxon>Pseudomonadati</taxon>
        <taxon>Pseudomonadota</taxon>
        <taxon>Alphaproteobacteria</taxon>
        <taxon>Rhodospirillales</taxon>
        <taxon>Azospirillaceae</taxon>
        <taxon>Azospirillum</taxon>
    </lineage>
</organism>
<sequence>MALDAEGLAWLRSLRLSMLIAAFKSPGRSIKEGPLHRVLTGNEHFRVARAEVERQMRHLASLGLVWCDETGHDLVLSLTDDGIDLVLGRGGHPEVDSPSPGTARRMAMAAAAEIARKTLGDA</sequence>
<reference evidence="1 2" key="1">
    <citation type="submission" date="2020-05" db="EMBL/GenBank/DDBJ databases">
        <title>Azospirillum oleiclasticum sp. nov, a nitrogen-fixing and heavy crude oil-emulsifying bacterium isolated from the crude oil of Yumen Oilfield.</title>
        <authorList>
            <person name="Wu D."/>
            <person name="Cai M."/>
            <person name="Zhang X."/>
        </authorList>
    </citation>
    <scope>NUCLEOTIDE SEQUENCE [LARGE SCALE GENOMIC DNA]</scope>
    <source>
        <strain evidence="1 2">ROY-1-1-2</strain>
    </source>
</reference>
<gene>
    <name evidence="1" type="ORF">HND93_32775</name>
</gene>
<comment type="caution">
    <text evidence="1">The sequence shown here is derived from an EMBL/GenBank/DDBJ whole genome shotgun (WGS) entry which is preliminary data.</text>
</comment>
<dbReference type="EMBL" id="JABFDB010000041">
    <property type="protein sequence ID" value="NYZ24503.1"/>
    <property type="molecule type" value="Genomic_DNA"/>
</dbReference>
<evidence type="ECO:0008006" key="3">
    <source>
        <dbReference type="Google" id="ProtNLM"/>
    </source>
</evidence>
<name>A0ABX2TMD5_9PROT</name>
<proteinExistence type="predicted"/>